<keyword evidence="3" id="KW-1185">Reference proteome</keyword>
<evidence type="ECO:0000313" key="2">
    <source>
        <dbReference type="EMBL" id="QHN33672.1"/>
    </source>
</evidence>
<accession>A0ABX6ICJ5</accession>
<proteinExistence type="predicted"/>
<dbReference type="Proteomes" id="UP001059836">
    <property type="component" value="Chromosome"/>
</dbReference>
<gene>
    <name evidence="2" type="ORF">GII31_00855</name>
</gene>
<reference evidence="2" key="1">
    <citation type="journal article" date="2021" name="Nat. Microbiol.">
        <title>Cocultivation of an ultrasmall environmental parasitic bacterium with lytic ability against bacteria associated with wastewater foams.</title>
        <authorList>
            <person name="Batinovic S."/>
            <person name="Rose J.J.A."/>
            <person name="Ratcliffe J."/>
            <person name="Seviour R.J."/>
            <person name="Petrovski S."/>
        </authorList>
    </citation>
    <scope>NUCLEOTIDE SEQUENCE</scope>
    <source>
        <strain evidence="2">CON9</strain>
    </source>
</reference>
<dbReference type="RefSeq" id="WP_213245927.1">
    <property type="nucleotide sequence ID" value="NZ_CP045806.1"/>
</dbReference>
<organism evidence="2 3">
    <name type="scientific">Gordonia pseudamarae</name>
    <dbReference type="NCBI Taxonomy" id="2831662"/>
    <lineage>
        <taxon>Bacteria</taxon>
        <taxon>Bacillati</taxon>
        <taxon>Actinomycetota</taxon>
        <taxon>Actinomycetes</taxon>
        <taxon>Mycobacteriales</taxon>
        <taxon>Gordoniaceae</taxon>
        <taxon>Gordonia</taxon>
    </lineage>
</organism>
<sequence length="388" mass="42167">MIKCPRCFHDLPEDDFAWTDTGASEATGDSTDNRIELDPVASRYAGGDVHGRPVRSVRRPAGADHTWTPIPSEANGIEVCPICHYELPPHWRSGEATCIAMAGARYTGKTVYIAVLIKQLKKFLAHSEAEITAADAVTERTYAATYERPLFEQRGIAAATPAAAVAAHQPPLIFAMGFWGDRQRYLVIRDVAGEDLENADTGGPSWEFFGLAHAVLFLFDPLRVRDVSDQLLDLVPPTTLIGGDPGDVLRKVMALIGAGNPKIGLVLSKFDALQALSRVEQSSWGRVMANPGAAFNRDPGLIGTEYDEDDGILLHAEVVSLLQRLHAGPMLRTLRNPVTGQYYENRFFAVSALGMPPVGEKLHRSGISPFRCLDPIGWVLADGGVSRS</sequence>
<evidence type="ECO:0000313" key="3">
    <source>
        <dbReference type="Proteomes" id="UP001059836"/>
    </source>
</evidence>
<evidence type="ECO:0000256" key="1">
    <source>
        <dbReference type="SAM" id="MobiDB-lite"/>
    </source>
</evidence>
<feature type="region of interest" description="Disordered" evidence="1">
    <location>
        <begin position="46"/>
        <end position="67"/>
    </location>
</feature>
<evidence type="ECO:0008006" key="4">
    <source>
        <dbReference type="Google" id="ProtNLM"/>
    </source>
</evidence>
<protein>
    <recommendedName>
        <fullName evidence="4">ESX-1 scaffolding and assembly protein SaeC</fullName>
    </recommendedName>
</protein>
<dbReference type="EMBL" id="CP045809">
    <property type="protein sequence ID" value="QHN33672.1"/>
    <property type="molecule type" value="Genomic_DNA"/>
</dbReference>
<name>A0ABX6ICJ5_9ACTN</name>